<dbReference type="EMBL" id="JARK01001352">
    <property type="protein sequence ID" value="EYC23059.1"/>
    <property type="molecule type" value="Genomic_DNA"/>
</dbReference>
<comment type="caution">
    <text evidence="1">The sequence shown here is derived from an EMBL/GenBank/DDBJ whole genome shotgun (WGS) entry which is preliminary data.</text>
</comment>
<organism evidence="1 2">
    <name type="scientific">Ancylostoma ceylanicum</name>
    <dbReference type="NCBI Taxonomy" id="53326"/>
    <lineage>
        <taxon>Eukaryota</taxon>
        <taxon>Metazoa</taxon>
        <taxon>Ecdysozoa</taxon>
        <taxon>Nematoda</taxon>
        <taxon>Chromadorea</taxon>
        <taxon>Rhabditida</taxon>
        <taxon>Rhabditina</taxon>
        <taxon>Rhabditomorpha</taxon>
        <taxon>Strongyloidea</taxon>
        <taxon>Ancylostomatidae</taxon>
        <taxon>Ancylostomatinae</taxon>
        <taxon>Ancylostoma</taxon>
    </lineage>
</organism>
<dbReference type="AlphaFoldDB" id="A0A016V5Z7"/>
<proteinExistence type="predicted"/>
<name>A0A016V5Z7_9BILA</name>
<evidence type="ECO:0000313" key="1">
    <source>
        <dbReference type="EMBL" id="EYC23059.1"/>
    </source>
</evidence>
<dbReference type="Proteomes" id="UP000024635">
    <property type="component" value="Unassembled WGS sequence"/>
</dbReference>
<gene>
    <name evidence="1" type="primary">Acey_s0016.g3103</name>
    <name evidence="1" type="ORF">Y032_0016g3103</name>
</gene>
<keyword evidence="2" id="KW-1185">Reference proteome</keyword>
<evidence type="ECO:0000313" key="2">
    <source>
        <dbReference type="Proteomes" id="UP000024635"/>
    </source>
</evidence>
<sequence length="92" mass="10268">MKPKGRRTYSNVELPNNLKFTIDRFADPLTVFVVCRSPIQSANEKCISIFVGIRPMGIDMHLLLSGQIELRCTSNTDSDTILLCRVPGRNGS</sequence>
<reference evidence="2" key="1">
    <citation type="journal article" date="2015" name="Nat. Genet.">
        <title>The genome and transcriptome of the zoonotic hookworm Ancylostoma ceylanicum identify infection-specific gene families.</title>
        <authorList>
            <person name="Schwarz E.M."/>
            <person name="Hu Y."/>
            <person name="Antoshechkin I."/>
            <person name="Miller M.M."/>
            <person name="Sternberg P.W."/>
            <person name="Aroian R.V."/>
        </authorList>
    </citation>
    <scope>NUCLEOTIDE SEQUENCE</scope>
    <source>
        <strain evidence="2">HY135</strain>
    </source>
</reference>
<accession>A0A016V5Z7</accession>
<protein>
    <submittedName>
        <fullName evidence="1">Uncharacterized protein</fullName>
    </submittedName>
</protein>